<evidence type="ECO:0000259" key="4">
    <source>
        <dbReference type="PROSITE" id="PS51084"/>
    </source>
</evidence>
<proteinExistence type="predicted"/>
<dbReference type="InterPro" id="IPR036265">
    <property type="entry name" value="HIT-like_sf"/>
</dbReference>
<dbReference type="InterPro" id="IPR011146">
    <property type="entry name" value="HIT-like"/>
</dbReference>
<feature type="active site" description="Tele-AMP-histidine intermediate" evidence="1">
    <location>
        <position position="93"/>
    </location>
</feature>
<protein>
    <submittedName>
        <fullName evidence="5">HIT family protein</fullName>
    </submittedName>
</protein>
<dbReference type="RefSeq" id="WP_088566305.1">
    <property type="nucleotide sequence ID" value="NZ_CP020946.1"/>
</dbReference>
<feature type="domain" description="HIT" evidence="4">
    <location>
        <begin position="4"/>
        <end position="107"/>
    </location>
</feature>
<dbReference type="Gene3D" id="3.30.428.10">
    <property type="entry name" value="HIT-like"/>
    <property type="match status" value="1"/>
</dbReference>
<evidence type="ECO:0000256" key="2">
    <source>
        <dbReference type="PIRSR" id="PIRSR601310-3"/>
    </source>
</evidence>
<evidence type="ECO:0000256" key="3">
    <source>
        <dbReference type="PROSITE-ProRule" id="PRU00464"/>
    </source>
</evidence>
<dbReference type="InterPro" id="IPR001310">
    <property type="entry name" value="Histidine_triad_HIT"/>
</dbReference>
<dbReference type="SUPFAM" id="SSF54197">
    <property type="entry name" value="HIT-like"/>
    <property type="match status" value="1"/>
</dbReference>
<dbReference type="PRINTS" id="PR00332">
    <property type="entry name" value="HISTRIAD"/>
</dbReference>
<sequence length="133" mass="15145">MASVFTKIINGEFPCYKIYEDESILSFLALDQVNLGHTLVISKEEINHWTEVPPETYAHLHKVSQKIGKAILKASGSPRVGQIVAGFEVPHYHLHLIPAWSIPDLDFKRAQRRSDAEMKQIQSEIIKHLEAMK</sequence>
<dbReference type="OrthoDB" id="5293657at2"/>
<dbReference type="Proteomes" id="UP000197003">
    <property type="component" value="Chromosome"/>
</dbReference>
<evidence type="ECO:0000256" key="1">
    <source>
        <dbReference type="PIRSR" id="PIRSR601310-1"/>
    </source>
</evidence>
<name>A0A1Z3NBQ3_BDEBC</name>
<dbReference type="PANTHER" id="PTHR46648:SF1">
    <property type="entry name" value="ADENOSINE 5'-MONOPHOSPHORAMIDASE HNT1"/>
    <property type="match status" value="1"/>
</dbReference>
<accession>A0A1Z3NBQ3</accession>
<dbReference type="AlphaFoldDB" id="A0A1Z3NBQ3"/>
<dbReference type="GO" id="GO:0003824">
    <property type="term" value="F:catalytic activity"/>
    <property type="evidence" value="ECO:0007669"/>
    <property type="project" value="InterPro"/>
</dbReference>
<dbReference type="Pfam" id="PF01230">
    <property type="entry name" value="HIT"/>
    <property type="match status" value="1"/>
</dbReference>
<evidence type="ECO:0000313" key="5">
    <source>
        <dbReference type="EMBL" id="ASD64876.1"/>
    </source>
</evidence>
<dbReference type="EMBL" id="CP020946">
    <property type="protein sequence ID" value="ASD64876.1"/>
    <property type="molecule type" value="Genomic_DNA"/>
</dbReference>
<feature type="short sequence motif" description="Histidine triad motif" evidence="2 3">
    <location>
        <begin position="91"/>
        <end position="95"/>
    </location>
</feature>
<reference evidence="5 6" key="1">
    <citation type="submission" date="2017-04" db="EMBL/GenBank/DDBJ databases">
        <title>Whole genome sequence of Bdellovibrio bacteriovorus strain SSB218315.</title>
        <authorList>
            <person name="Oyedara O."/>
            <person name="Rodriguez-Perez M.A."/>
        </authorList>
    </citation>
    <scope>NUCLEOTIDE SEQUENCE [LARGE SCALE GENOMIC DNA]</scope>
    <source>
        <strain evidence="5 6">SSB218315</strain>
    </source>
</reference>
<dbReference type="GO" id="GO:0009117">
    <property type="term" value="P:nucleotide metabolic process"/>
    <property type="evidence" value="ECO:0007669"/>
    <property type="project" value="TreeGrafter"/>
</dbReference>
<dbReference type="PROSITE" id="PS51084">
    <property type="entry name" value="HIT_2"/>
    <property type="match status" value="1"/>
</dbReference>
<evidence type="ECO:0000313" key="6">
    <source>
        <dbReference type="Proteomes" id="UP000197003"/>
    </source>
</evidence>
<organism evidence="5 6">
    <name type="scientific">Bdellovibrio bacteriovorus</name>
    <dbReference type="NCBI Taxonomy" id="959"/>
    <lineage>
        <taxon>Bacteria</taxon>
        <taxon>Pseudomonadati</taxon>
        <taxon>Bdellovibrionota</taxon>
        <taxon>Bdellovibrionia</taxon>
        <taxon>Bdellovibrionales</taxon>
        <taxon>Pseudobdellovibrionaceae</taxon>
        <taxon>Bdellovibrio</taxon>
    </lineage>
</organism>
<gene>
    <name evidence="5" type="ORF">B9G79_15545</name>
</gene>
<dbReference type="PANTHER" id="PTHR46648">
    <property type="entry name" value="HIT FAMILY PROTEIN 1"/>
    <property type="match status" value="1"/>
</dbReference>